<name>A0A4U0YTM5_9RHOB</name>
<comment type="caution">
    <text evidence="3">The sequence shown here is derived from an EMBL/GenBank/DDBJ whole genome shotgun (WGS) entry which is preliminary data.</text>
</comment>
<dbReference type="InterPro" id="IPR036086">
    <property type="entry name" value="ParB/Sulfiredoxin_sf"/>
</dbReference>
<sequence>MRPQSRRDPPPKASAARASGPSAATPHGPGLSCWPPSKEPAMIQIPLAAIDESALPRDRGALDPEALSELQHSIALHGLRQPIEVFETAPGRYALISGYRRLAAIRALDAASGRFPTIPAFLRSPATLPEAVAAMVAENDLRSEIAPWDKGRIAVTARNAGLFPTLDAAIDALYPTARGARRTRLRALAALAEELDGLLAAPETLSQRQCLRLATACRAGFADLIRTALEESRATTPEAQWTLLQPILLEADQSLHDETPYRPGHPRRLLRPRPGLTIRRELAPEGWVLRFTGPEATGMMMETVMDEVERMYGKP</sequence>
<dbReference type="Proteomes" id="UP000306340">
    <property type="component" value="Unassembled WGS sequence"/>
</dbReference>
<evidence type="ECO:0000256" key="1">
    <source>
        <dbReference type="SAM" id="MobiDB-lite"/>
    </source>
</evidence>
<protein>
    <submittedName>
        <fullName evidence="3">Chromosome partitioning protein ParB</fullName>
    </submittedName>
</protein>
<gene>
    <name evidence="3" type="ORF">FAZ78_18595</name>
</gene>
<dbReference type="Gene3D" id="3.90.1530.30">
    <property type="match status" value="1"/>
</dbReference>
<dbReference type="InterPro" id="IPR003115">
    <property type="entry name" value="ParB_N"/>
</dbReference>
<feature type="region of interest" description="Disordered" evidence="1">
    <location>
        <begin position="1"/>
        <end position="36"/>
    </location>
</feature>
<evidence type="ECO:0000313" key="4">
    <source>
        <dbReference type="Proteomes" id="UP000306340"/>
    </source>
</evidence>
<evidence type="ECO:0000259" key="2">
    <source>
        <dbReference type="SMART" id="SM00470"/>
    </source>
</evidence>
<dbReference type="EMBL" id="SWAU01000228">
    <property type="protein sequence ID" value="TKA95105.1"/>
    <property type="molecule type" value="Genomic_DNA"/>
</dbReference>
<dbReference type="GO" id="GO:0005694">
    <property type="term" value="C:chromosome"/>
    <property type="evidence" value="ECO:0007669"/>
    <property type="project" value="TreeGrafter"/>
</dbReference>
<dbReference type="Pfam" id="PF02195">
    <property type="entry name" value="ParB_N"/>
    <property type="match status" value="1"/>
</dbReference>
<reference evidence="3 4" key="1">
    <citation type="submission" date="2019-04" db="EMBL/GenBank/DDBJ databases">
        <title>Crypto-aerobic microbial life in anoxic (sulfidic) marine sediments.</title>
        <authorList>
            <person name="Bhattacharya S."/>
            <person name="Roy C."/>
            <person name="Mondal N."/>
            <person name="Sarkar J."/>
            <person name="Mandal S."/>
            <person name="Rameez M.J."/>
            <person name="Ghosh W."/>
        </authorList>
    </citation>
    <scope>NUCLEOTIDE SEQUENCE [LARGE SCALE GENOMIC DNA]</scope>
    <source>
        <strain evidence="3 4">SBBC</strain>
    </source>
</reference>
<dbReference type="SMART" id="SM00470">
    <property type="entry name" value="ParB"/>
    <property type="match status" value="1"/>
</dbReference>
<feature type="domain" description="ParB-like N-terminal" evidence="2">
    <location>
        <begin position="43"/>
        <end position="140"/>
    </location>
</feature>
<dbReference type="SUPFAM" id="SSF110849">
    <property type="entry name" value="ParB/Sulfiredoxin"/>
    <property type="match status" value="1"/>
</dbReference>
<evidence type="ECO:0000313" key="3">
    <source>
        <dbReference type="EMBL" id="TKA95105.1"/>
    </source>
</evidence>
<dbReference type="InterPro" id="IPR050336">
    <property type="entry name" value="Chromosome_partition/occlusion"/>
</dbReference>
<organism evidence="3 4">
    <name type="scientific">Cereibacter changlensis</name>
    <dbReference type="NCBI Taxonomy" id="402884"/>
    <lineage>
        <taxon>Bacteria</taxon>
        <taxon>Pseudomonadati</taxon>
        <taxon>Pseudomonadota</taxon>
        <taxon>Alphaproteobacteria</taxon>
        <taxon>Rhodobacterales</taxon>
        <taxon>Paracoccaceae</taxon>
        <taxon>Cereibacter</taxon>
    </lineage>
</organism>
<feature type="compositionally biased region" description="Low complexity" evidence="1">
    <location>
        <begin position="13"/>
        <end position="24"/>
    </location>
</feature>
<dbReference type="PANTHER" id="PTHR33375">
    <property type="entry name" value="CHROMOSOME-PARTITIONING PROTEIN PARB-RELATED"/>
    <property type="match status" value="1"/>
</dbReference>
<proteinExistence type="predicted"/>
<dbReference type="PANTHER" id="PTHR33375:SF1">
    <property type="entry name" value="CHROMOSOME-PARTITIONING PROTEIN PARB-RELATED"/>
    <property type="match status" value="1"/>
</dbReference>
<accession>A0A4U0YTM5</accession>
<dbReference type="AlphaFoldDB" id="A0A4U0YTM5"/>
<feature type="compositionally biased region" description="Basic and acidic residues" evidence="1">
    <location>
        <begin position="1"/>
        <end position="10"/>
    </location>
</feature>
<dbReference type="GO" id="GO:0007059">
    <property type="term" value="P:chromosome segregation"/>
    <property type="evidence" value="ECO:0007669"/>
    <property type="project" value="TreeGrafter"/>
</dbReference>